<dbReference type="OMA" id="HERKICH"/>
<evidence type="ECO:0000256" key="2">
    <source>
        <dbReference type="ARBA" id="ARBA00022840"/>
    </source>
</evidence>
<dbReference type="EnsemblProtists" id="EKX39987">
    <property type="protein sequence ID" value="EKX39987"/>
    <property type="gene ID" value="GUITHDRAFT_75968"/>
</dbReference>
<dbReference type="Gene3D" id="3.30.200.20">
    <property type="entry name" value="Phosphorylase Kinase, domain 1"/>
    <property type="match status" value="1"/>
</dbReference>
<evidence type="ECO:0000259" key="5">
    <source>
        <dbReference type="PROSITE" id="PS50011"/>
    </source>
</evidence>
<dbReference type="InterPro" id="IPR017441">
    <property type="entry name" value="Protein_kinase_ATP_BS"/>
</dbReference>
<comment type="similarity">
    <text evidence="4">Belongs to the protein kinase superfamily.</text>
</comment>
<dbReference type="PANTHER" id="PTHR24347">
    <property type="entry name" value="SERINE/THREONINE-PROTEIN KINASE"/>
    <property type="match status" value="1"/>
</dbReference>
<dbReference type="InterPro" id="IPR011009">
    <property type="entry name" value="Kinase-like_dom_sf"/>
</dbReference>
<feature type="binding site" evidence="3">
    <location>
        <position position="28"/>
    </location>
    <ligand>
        <name>ATP</name>
        <dbReference type="ChEBI" id="CHEBI:30616"/>
    </ligand>
</feature>
<reference evidence="7" key="2">
    <citation type="submission" date="2012-11" db="EMBL/GenBank/DDBJ databases">
        <authorList>
            <person name="Kuo A."/>
            <person name="Curtis B.A."/>
            <person name="Tanifuji G."/>
            <person name="Burki F."/>
            <person name="Gruber A."/>
            <person name="Irimia M."/>
            <person name="Maruyama S."/>
            <person name="Arias M.C."/>
            <person name="Ball S.G."/>
            <person name="Gile G.H."/>
            <person name="Hirakawa Y."/>
            <person name="Hopkins J.F."/>
            <person name="Rensing S.A."/>
            <person name="Schmutz J."/>
            <person name="Symeonidi A."/>
            <person name="Elias M."/>
            <person name="Eveleigh R.J."/>
            <person name="Herman E.K."/>
            <person name="Klute M.J."/>
            <person name="Nakayama T."/>
            <person name="Obornik M."/>
            <person name="Reyes-Prieto A."/>
            <person name="Armbrust E.V."/>
            <person name="Aves S.J."/>
            <person name="Beiko R.G."/>
            <person name="Coutinho P."/>
            <person name="Dacks J.B."/>
            <person name="Durnford D.G."/>
            <person name="Fast N.M."/>
            <person name="Green B.R."/>
            <person name="Grisdale C."/>
            <person name="Hempe F."/>
            <person name="Henrissat B."/>
            <person name="Hoppner M.P."/>
            <person name="Ishida K.-I."/>
            <person name="Kim E."/>
            <person name="Koreny L."/>
            <person name="Kroth P.G."/>
            <person name="Liu Y."/>
            <person name="Malik S.-B."/>
            <person name="Maier U.G."/>
            <person name="McRose D."/>
            <person name="Mock T."/>
            <person name="Neilson J.A."/>
            <person name="Onodera N.T."/>
            <person name="Poole A.M."/>
            <person name="Pritham E.J."/>
            <person name="Richards T.A."/>
            <person name="Rocap G."/>
            <person name="Roy S.W."/>
            <person name="Sarai C."/>
            <person name="Schaack S."/>
            <person name="Shirato S."/>
            <person name="Slamovits C.H."/>
            <person name="Spencer D.F."/>
            <person name="Suzuki S."/>
            <person name="Worden A.Z."/>
            <person name="Zauner S."/>
            <person name="Barry K."/>
            <person name="Bell C."/>
            <person name="Bharti A.K."/>
            <person name="Crow J.A."/>
            <person name="Grimwood J."/>
            <person name="Kramer R."/>
            <person name="Lindquist E."/>
            <person name="Lucas S."/>
            <person name="Salamov A."/>
            <person name="McFadden G.I."/>
            <person name="Lane C.E."/>
            <person name="Keeling P.J."/>
            <person name="Gray M.W."/>
            <person name="Grigoriev I.V."/>
            <person name="Archibald J.M."/>
        </authorList>
    </citation>
    <scope>NUCLEOTIDE SEQUENCE</scope>
    <source>
        <strain evidence="7">CCMP2712</strain>
    </source>
</reference>
<dbReference type="GO" id="GO:0004674">
    <property type="term" value="F:protein serine/threonine kinase activity"/>
    <property type="evidence" value="ECO:0007669"/>
    <property type="project" value="UniProtKB-KW"/>
</dbReference>
<keyword evidence="4" id="KW-0723">Serine/threonine-protein kinase</keyword>
<reference evidence="7" key="1">
    <citation type="journal article" date="2012" name="Nature">
        <title>Algal genomes reveal evolutionary mosaicism and the fate of nucleomorphs.</title>
        <authorList>
            <consortium name="DOE Joint Genome Institute"/>
            <person name="Curtis B.A."/>
            <person name="Tanifuji G."/>
            <person name="Burki F."/>
            <person name="Gruber A."/>
            <person name="Irimia M."/>
            <person name="Maruyama S."/>
            <person name="Arias M.C."/>
            <person name="Ball S.G."/>
            <person name="Gile G.H."/>
            <person name="Hirakawa Y."/>
            <person name="Hopkins J.F."/>
            <person name="Kuo A."/>
            <person name="Rensing S.A."/>
            <person name="Schmutz J."/>
            <person name="Symeonidi A."/>
            <person name="Elias M."/>
            <person name="Eveleigh R.J."/>
            <person name="Herman E.K."/>
            <person name="Klute M.J."/>
            <person name="Nakayama T."/>
            <person name="Obornik M."/>
            <person name="Reyes-Prieto A."/>
            <person name="Armbrust E.V."/>
            <person name="Aves S.J."/>
            <person name="Beiko R.G."/>
            <person name="Coutinho P."/>
            <person name="Dacks J.B."/>
            <person name="Durnford D.G."/>
            <person name="Fast N.M."/>
            <person name="Green B.R."/>
            <person name="Grisdale C.J."/>
            <person name="Hempel F."/>
            <person name="Henrissat B."/>
            <person name="Hoppner M.P."/>
            <person name="Ishida K."/>
            <person name="Kim E."/>
            <person name="Koreny L."/>
            <person name="Kroth P.G."/>
            <person name="Liu Y."/>
            <person name="Malik S.B."/>
            <person name="Maier U.G."/>
            <person name="McRose D."/>
            <person name="Mock T."/>
            <person name="Neilson J.A."/>
            <person name="Onodera N.T."/>
            <person name="Poole A.M."/>
            <person name="Pritham E.J."/>
            <person name="Richards T.A."/>
            <person name="Rocap G."/>
            <person name="Roy S.W."/>
            <person name="Sarai C."/>
            <person name="Schaack S."/>
            <person name="Shirato S."/>
            <person name="Slamovits C.H."/>
            <person name="Spencer D.F."/>
            <person name="Suzuki S."/>
            <person name="Worden A.Z."/>
            <person name="Zauner S."/>
            <person name="Barry K."/>
            <person name="Bell C."/>
            <person name="Bharti A.K."/>
            <person name="Crow J.A."/>
            <person name="Grimwood J."/>
            <person name="Kramer R."/>
            <person name="Lindquist E."/>
            <person name="Lucas S."/>
            <person name="Salamov A."/>
            <person name="McFadden G.I."/>
            <person name="Lane C.E."/>
            <person name="Keeling P.J."/>
            <person name="Gray M.W."/>
            <person name="Grigoriev I.V."/>
            <person name="Archibald J.M."/>
        </authorList>
    </citation>
    <scope>NUCLEOTIDE SEQUENCE</scope>
    <source>
        <strain evidence="7">CCMP2712</strain>
    </source>
</reference>
<organism evidence="6 7">
    <name type="scientific">Guillardia theta (strain CCMP2712)</name>
    <name type="common">Cryptophyte</name>
    <dbReference type="NCBI Taxonomy" id="905079"/>
    <lineage>
        <taxon>Eukaryota</taxon>
        <taxon>Cryptophyceae</taxon>
        <taxon>Pyrenomonadales</taxon>
        <taxon>Geminigeraceae</taxon>
        <taxon>Guillardia</taxon>
    </lineage>
</organism>
<dbReference type="SMART" id="SM00220">
    <property type="entry name" value="S_TKc"/>
    <property type="match status" value="1"/>
</dbReference>
<reference evidence="6" key="3">
    <citation type="submission" date="2016-03" db="UniProtKB">
        <authorList>
            <consortium name="EnsemblProtists"/>
        </authorList>
    </citation>
    <scope>IDENTIFICATION</scope>
</reference>
<dbReference type="CDD" id="cd05117">
    <property type="entry name" value="STKc_CAMK"/>
    <property type="match status" value="1"/>
</dbReference>
<dbReference type="AlphaFoldDB" id="A0A0C3T7U9"/>
<proteinExistence type="inferred from homology"/>
<keyword evidence="1 3" id="KW-0547">Nucleotide-binding</keyword>
<keyword evidence="4" id="KW-0808">Transferase</keyword>
<dbReference type="Proteomes" id="UP000011087">
    <property type="component" value="Unassembled WGS sequence"/>
</dbReference>
<dbReference type="PROSITE" id="PS00107">
    <property type="entry name" value="PROTEIN_KINASE_ATP"/>
    <property type="match status" value="1"/>
</dbReference>
<dbReference type="PROSITE" id="PS00108">
    <property type="entry name" value="PROTEIN_KINASE_ST"/>
    <property type="match status" value="1"/>
</dbReference>
<evidence type="ECO:0000256" key="3">
    <source>
        <dbReference type="PROSITE-ProRule" id="PRU10141"/>
    </source>
</evidence>
<feature type="domain" description="Protein kinase" evidence="5">
    <location>
        <begin position="1"/>
        <end position="257"/>
    </location>
</feature>
<evidence type="ECO:0000313" key="6">
    <source>
        <dbReference type="EnsemblProtists" id="EKX39987"/>
    </source>
</evidence>
<dbReference type="SUPFAM" id="SSF56112">
    <property type="entry name" value="Protein kinase-like (PK-like)"/>
    <property type="match status" value="1"/>
</dbReference>
<evidence type="ECO:0000256" key="4">
    <source>
        <dbReference type="RuleBase" id="RU000304"/>
    </source>
</evidence>
<name>A0A0C3T7U9_GUITC</name>
<dbReference type="FunFam" id="3.30.200.20:FF:000042">
    <property type="entry name" value="Aurora kinase A"/>
    <property type="match status" value="1"/>
</dbReference>
<keyword evidence="7" id="KW-1185">Reference proteome</keyword>
<dbReference type="GO" id="GO:0005524">
    <property type="term" value="F:ATP binding"/>
    <property type="evidence" value="ECO:0007669"/>
    <property type="project" value="UniProtKB-UniRule"/>
</dbReference>
<dbReference type="InterPro" id="IPR008271">
    <property type="entry name" value="Ser/Thr_kinase_AS"/>
</dbReference>
<accession>A0A0C3T7U9</accession>
<protein>
    <recommendedName>
        <fullName evidence="5">Protein kinase domain-containing protein</fullName>
    </recommendedName>
</protein>
<dbReference type="Gene3D" id="1.10.510.10">
    <property type="entry name" value="Transferase(Phosphotransferase) domain 1"/>
    <property type="match status" value="1"/>
</dbReference>
<keyword evidence="4" id="KW-0418">Kinase</keyword>
<dbReference type="PROSITE" id="PS50011">
    <property type="entry name" value="PROTEIN_KINASE_DOM"/>
    <property type="match status" value="1"/>
</dbReference>
<dbReference type="InterPro" id="IPR000719">
    <property type="entry name" value="Prot_kinase_dom"/>
</dbReference>
<evidence type="ECO:0000256" key="1">
    <source>
        <dbReference type="ARBA" id="ARBA00022741"/>
    </source>
</evidence>
<keyword evidence="2 3" id="KW-0067">ATP-binding</keyword>
<dbReference type="FunFam" id="1.10.510.10:FF:000571">
    <property type="entry name" value="Maternal embryonic leucine zipper kinase"/>
    <property type="match status" value="1"/>
</dbReference>
<evidence type="ECO:0000313" key="7">
    <source>
        <dbReference type="Proteomes" id="UP000011087"/>
    </source>
</evidence>
<sequence length="289" mass="32940">MKQVLGSGVHAVVKKARNKQTKELVAVKCVDKANMRRRQLAREIEILTTVSHPNVISLKDVFEDEKSVYLVLELVQGGELFDRIVNDGAFSEKDAAKMIRKITDALMHLHERKICHRDLKPENLLLTSKGSEADIKIADFGLSKVILGEKTMMKRSCGTWAYWAPEILRRQPYDYSVDLWSMGVILYIMLSGVHPFDPDGRSTDAQIVERILRADYKFDPEYWAHVSPQAKDVIRHLIHMDPMQRYTCEQLLQHPWVAGILSNALKLYVNSFVVEQATGCPTARCPVSH</sequence>
<dbReference type="Pfam" id="PF00069">
    <property type="entry name" value="Pkinase"/>
    <property type="match status" value="1"/>
</dbReference>